<dbReference type="PANTHER" id="PTHR35273">
    <property type="entry name" value="ALPHA-1,4 POLYGALACTOSAMINIDASE, PUTATIVE (AFU_ORTHOLOGUE AFUA_3G07890)-RELATED"/>
    <property type="match status" value="1"/>
</dbReference>
<reference evidence="2" key="1">
    <citation type="submission" date="2009-10" db="EMBL/GenBank/DDBJ databases">
        <title>Diversity of trophic interactions inside an arsenic-rich microbial ecosystem.</title>
        <authorList>
            <person name="Bertin P.N."/>
            <person name="Heinrich-Salmeron A."/>
            <person name="Pelletier E."/>
            <person name="Goulhen-Chollet F."/>
            <person name="Arsene-Ploetze F."/>
            <person name="Gallien S."/>
            <person name="Calteau A."/>
            <person name="Vallenet D."/>
            <person name="Casiot C."/>
            <person name="Chane-Woon-Ming B."/>
            <person name="Giloteaux L."/>
            <person name="Barakat M."/>
            <person name="Bonnefoy V."/>
            <person name="Bruneel O."/>
            <person name="Chandler M."/>
            <person name="Cleiss J."/>
            <person name="Duran R."/>
            <person name="Elbaz-Poulichet F."/>
            <person name="Fonknechten N."/>
            <person name="Lauga B."/>
            <person name="Mornico D."/>
            <person name="Ortet P."/>
            <person name="Schaeffer C."/>
            <person name="Siguier P."/>
            <person name="Alexander Thil Smith A."/>
            <person name="Van Dorsselaer A."/>
            <person name="Weissenbach J."/>
            <person name="Medigue C."/>
            <person name="Le Paslier D."/>
        </authorList>
    </citation>
    <scope>NUCLEOTIDE SEQUENCE</scope>
</reference>
<organism evidence="2">
    <name type="scientific">mine drainage metagenome</name>
    <dbReference type="NCBI Taxonomy" id="410659"/>
    <lineage>
        <taxon>unclassified sequences</taxon>
        <taxon>metagenomes</taxon>
        <taxon>ecological metagenomes</taxon>
    </lineage>
</organism>
<sequence>MRANALCLAYFVAAIALLAACGTGGTTGGTGALAPTPSPSAPWWAPAPGSSFQYDLSEAGLPLPGASIEDIDWEATTASEVATLHAAGAHAVCYVDAGSYENWRPDAASFPAVVLGNTYVGYPNERWLDIRRIDLLAPIMDARIATCRAKGFDGVEFDNVDGYDNNTGFPLTLQDDENYLANLAAFAHANGLAVGLKNAPEMLPAMASTVDFAINESCWAQGWCAQDAPLRAQHKFIVDVEYDDVTSATQFTSTFCPAAAALGDTTILKHPALDAWILTCP</sequence>
<dbReference type="Gene3D" id="3.20.20.70">
    <property type="entry name" value="Aldolase class I"/>
    <property type="match status" value="1"/>
</dbReference>
<proteinExistence type="predicted"/>
<evidence type="ECO:0000259" key="1">
    <source>
        <dbReference type="Pfam" id="PF03537"/>
    </source>
</evidence>
<dbReference type="AlphaFoldDB" id="E6Q3C0"/>
<dbReference type="PANTHER" id="PTHR35273:SF2">
    <property type="entry name" value="ALPHA-GALACTOSIDASE"/>
    <property type="match status" value="1"/>
</dbReference>
<dbReference type="EMBL" id="CABO01000021">
    <property type="protein sequence ID" value="CBI01681.1"/>
    <property type="molecule type" value="Genomic_DNA"/>
</dbReference>
<gene>
    <name evidence="2" type="ORF">CARN4_1995</name>
</gene>
<comment type="caution">
    <text evidence="2">The sequence shown here is derived from an EMBL/GenBank/DDBJ whole genome shotgun (WGS) entry which is preliminary data.</text>
</comment>
<protein>
    <recommendedName>
        <fullName evidence="1">Glycoside-hydrolase family GH114 TIM-barrel domain-containing protein</fullName>
    </recommendedName>
</protein>
<dbReference type="Pfam" id="PF03537">
    <property type="entry name" value="Glyco_hydro_114"/>
    <property type="match status" value="1"/>
</dbReference>
<name>E6Q3C0_9ZZZZ</name>
<dbReference type="InterPro" id="IPR004352">
    <property type="entry name" value="GH114_TIM-barrel"/>
</dbReference>
<dbReference type="InterPro" id="IPR017853">
    <property type="entry name" value="GH"/>
</dbReference>
<dbReference type="SUPFAM" id="SSF51445">
    <property type="entry name" value="(Trans)glycosidases"/>
    <property type="match status" value="1"/>
</dbReference>
<dbReference type="InterPro" id="IPR013785">
    <property type="entry name" value="Aldolase_TIM"/>
</dbReference>
<evidence type="ECO:0000313" key="2">
    <source>
        <dbReference type="EMBL" id="CBI01681.1"/>
    </source>
</evidence>
<dbReference type="PROSITE" id="PS51257">
    <property type="entry name" value="PROKAR_LIPOPROTEIN"/>
    <property type="match status" value="1"/>
</dbReference>
<feature type="domain" description="Glycoside-hydrolase family GH114 TIM-barrel" evidence="1">
    <location>
        <begin position="51"/>
        <end position="276"/>
    </location>
</feature>
<accession>E6Q3C0</accession>